<dbReference type="AlphaFoldDB" id="A0A3Q9RKE1"/>
<dbReference type="Gene3D" id="1.20.1260.10">
    <property type="match status" value="1"/>
</dbReference>
<dbReference type="InterPro" id="IPR041719">
    <property type="entry name" value="Ferritin_prok"/>
</dbReference>
<dbReference type="GO" id="GO:0006879">
    <property type="term" value="P:intracellular iron ion homeostasis"/>
    <property type="evidence" value="ECO:0007669"/>
    <property type="project" value="UniProtKB-KW"/>
</dbReference>
<sequence length="179" mass="20774">MLSKLNKSASTMLSSNLHEALTDQMNYEFYSAHVYTAMASYCKSENYDGFSSFFLAQAEEERTHGMKIYNYIHDRGEQAIISGFEHPNNKYESILDAFEKALEHEKEVTSRIYNLSDIAHDEKEYATISFLNWFLDEQVEEESLFNGIVQKLKQINNDSSSLFAYDSKMAKRTHTTRVE</sequence>
<name>A0A3Q9RKE1_9BACI</name>
<dbReference type="EC" id="1.16.3.2" evidence="9"/>
<feature type="binding site" evidence="8">
    <location>
        <position position="64"/>
    </location>
    <ligand>
        <name>Fe cation</name>
        <dbReference type="ChEBI" id="CHEBI:24875"/>
        <label>1</label>
    </ligand>
</feature>
<protein>
    <recommendedName>
        <fullName evidence="9">Ferritin</fullName>
        <ecNumber evidence="9">1.16.3.2</ecNumber>
    </recommendedName>
</protein>
<dbReference type="GO" id="GO:0004322">
    <property type="term" value="F:ferroxidase activity"/>
    <property type="evidence" value="ECO:0007669"/>
    <property type="project" value="TreeGrafter"/>
</dbReference>
<dbReference type="GO" id="GO:0008199">
    <property type="term" value="F:ferric iron binding"/>
    <property type="evidence" value="ECO:0007669"/>
    <property type="project" value="InterPro"/>
</dbReference>
<evidence type="ECO:0000256" key="4">
    <source>
        <dbReference type="ARBA" id="ARBA00022723"/>
    </source>
</evidence>
<dbReference type="GO" id="GO:0008198">
    <property type="term" value="F:ferrous iron binding"/>
    <property type="evidence" value="ECO:0007669"/>
    <property type="project" value="TreeGrafter"/>
</dbReference>
<dbReference type="GO" id="GO:0042802">
    <property type="term" value="F:identical protein binding"/>
    <property type="evidence" value="ECO:0007669"/>
    <property type="project" value="UniProtKB-ARBA"/>
</dbReference>
<gene>
    <name evidence="11" type="primary">ftnA</name>
    <name evidence="11" type="ORF">BAOM_0698</name>
</gene>
<dbReference type="InterPro" id="IPR009040">
    <property type="entry name" value="Ferritin-like_diiron"/>
</dbReference>
<dbReference type="SUPFAM" id="SSF47240">
    <property type="entry name" value="Ferritin-like"/>
    <property type="match status" value="1"/>
</dbReference>
<comment type="subcellular location">
    <subcellularLocation>
        <location evidence="9">Cytoplasm</location>
    </subcellularLocation>
</comment>
<keyword evidence="5" id="KW-0560">Oxidoreductase</keyword>
<evidence type="ECO:0000256" key="9">
    <source>
        <dbReference type="RuleBase" id="RU361145"/>
    </source>
</evidence>
<evidence type="ECO:0000256" key="1">
    <source>
        <dbReference type="ARBA" id="ARBA00002485"/>
    </source>
</evidence>
<dbReference type="FunFam" id="1.20.1260.10:FF:000001">
    <property type="entry name" value="Non-heme ferritin"/>
    <property type="match status" value="1"/>
</dbReference>
<evidence type="ECO:0000259" key="10">
    <source>
        <dbReference type="PROSITE" id="PS50905"/>
    </source>
</evidence>
<feature type="binding site" evidence="8">
    <location>
        <position position="105"/>
    </location>
    <ligand>
        <name>Fe cation</name>
        <dbReference type="ChEBI" id="CHEBI:24875"/>
        <label>1</label>
    </ligand>
</feature>
<dbReference type="InterPro" id="IPR008331">
    <property type="entry name" value="Ferritin_DPS_dom"/>
</dbReference>
<dbReference type="KEGG" id="pasa:BAOM_0698"/>
<dbReference type="Proteomes" id="UP000283095">
    <property type="component" value="Chromosome"/>
</dbReference>
<evidence type="ECO:0000256" key="2">
    <source>
        <dbReference type="ARBA" id="ARBA00006950"/>
    </source>
</evidence>
<comment type="similarity">
    <text evidence="2 9">Belongs to the ferritin family. Prokaryotic subfamily.</text>
</comment>
<dbReference type="InterPro" id="IPR001519">
    <property type="entry name" value="Ferritin"/>
</dbReference>
<evidence type="ECO:0000256" key="3">
    <source>
        <dbReference type="ARBA" id="ARBA00022434"/>
    </source>
</evidence>
<feature type="binding site" evidence="8">
    <location>
        <position position="138"/>
    </location>
    <ligand>
        <name>Fe cation</name>
        <dbReference type="ChEBI" id="CHEBI:24875"/>
        <label>1</label>
    </ligand>
</feature>
<organism evidence="11 12">
    <name type="scientific">Peribacillus asahii</name>
    <dbReference type="NCBI Taxonomy" id="228899"/>
    <lineage>
        <taxon>Bacteria</taxon>
        <taxon>Bacillati</taxon>
        <taxon>Bacillota</taxon>
        <taxon>Bacilli</taxon>
        <taxon>Bacillales</taxon>
        <taxon>Bacillaceae</taxon>
        <taxon>Peribacillus</taxon>
    </lineage>
</organism>
<evidence type="ECO:0000313" key="12">
    <source>
        <dbReference type="Proteomes" id="UP000283095"/>
    </source>
</evidence>
<dbReference type="InterPro" id="IPR012347">
    <property type="entry name" value="Ferritin-like"/>
</dbReference>
<feature type="binding site" evidence="8">
    <location>
        <position position="28"/>
    </location>
    <ligand>
        <name>Fe cation</name>
        <dbReference type="ChEBI" id="CHEBI:24875"/>
        <label>1</label>
    </ligand>
</feature>
<feature type="binding site" evidence="8">
    <location>
        <position position="61"/>
    </location>
    <ligand>
        <name>Fe cation</name>
        <dbReference type="ChEBI" id="CHEBI:24875"/>
        <label>1</label>
    </ligand>
</feature>
<dbReference type="PANTHER" id="PTHR11431:SF127">
    <property type="entry name" value="BACTERIAL NON-HEME FERRITIN"/>
    <property type="match status" value="1"/>
</dbReference>
<keyword evidence="9" id="KW-0963">Cytoplasm</keyword>
<evidence type="ECO:0000256" key="8">
    <source>
        <dbReference type="PIRSR" id="PIRSR601519-1"/>
    </source>
</evidence>
<dbReference type="EMBL" id="CP026095">
    <property type="protein sequence ID" value="AZV41330.1"/>
    <property type="molecule type" value="Genomic_DNA"/>
</dbReference>
<dbReference type="GO" id="GO:0006826">
    <property type="term" value="P:iron ion transport"/>
    <property type="evidence" value="ECO:0007669"/>
    <property type="project" value="InterPro"/>
</dbReference>
<feature type="domain" description="Ferritin-like diiron" evidence="10">
    <location>
        <begin position="11"/>
        <end position="156"/>
    </location>
</feature>
<dbReference type="PANTHER" id="PTHR11431">
    <property type="entry name" value="FERRITIN"/>
    <property type="match status" value="1"/>
</dbReference>
<evidence type="ECO:0000256" key="7">
    <source>
        <dbReference type="ARBA" id="ARBA00048035"/>
    </source>
</evidence>
<dbReference type="GO" id="GO:0005829">
    <property type="term" value="C:cytosol"/>
    <property type="evidence" value="ECO:0007669"/>
    <property type="project" value="TreeGrafter"/>
</dbReference>
<accession>A0A3Q9RKE1</accession>
<dbReference type="Pfam" id="PF00210">
    <property type="entry name" value="Ferritin"/>
    <property type="match status" value="1"/>
</dbReference>
<keyword evidence="3 9" id="KW-0409">Iron storage</keyword>
<proteinExistence type="inferred from homology"/>
<dbReference type="CDD" id="cd01055">
    <property type="entry name" value="Nonheme_Ferritin"/>
    <property type="match status" value="1"/>
</dbReference>
<evidence type="ECO:0000313" key="11">
    <source>
        <dbReference type="EMBL" id="AZV41330.1"/>
    </source>
</evidence>
<reference evidence="11 12" key="1">
    <citation type="submission" date="2018-01" db="EMBL/GenBank/DDBJ databases">
        <title>Bacillus asahii Genome sequencing and assembly.</title>
        <authorList>
            <person name="Jiang H."/>
            <person name="Feng Y."/>
            <person name="Zhao F."/>
            <person name="Lin X."/>
        </authorList>
    </citation>
    <scope>NUCLEOTIDE SEQUENCE [LARGE SCALE GENOMIC DNA]</scope>
    <source>
        <strain evidence="11 12">OM18</strain>
    </source>
</reference>
<keyword evidence="4 8" id="KW-0479">Metal-binding</keyword>
<comment type="function">
    <text evidence="1 9">Iron-storage protein.</text>
</comment>
<evidence type="ECO:0000256" key="6">
    <source>
        <dbReference type="ARBA" id="ARBA00023004"/>
    </source>
</evidence>
<comment type="catalytic activity">
    <reaction evidence="7 9">
        <text>4 Fe(2+) + O2 + 6 H2O = 4 iron(III) oxide-hydroxide + 12 H(+)</text>
        <dbReference type="Rhea" id="RHEA:11972"/>
        <dbReference type="ChEBI" id="CHEBI:15377"/>
        <dbReference type="ChEBI" id="CHEBI:15378"/>
        <dbReference type="ChEBI" id="CHEBI:15379"/>
        <dbReference type="ChEBI" id="CHEBI:29033"/>
        <dbReference type="ChEBI" id="CHEBI:78619"/>
        <dbReference type="EC" id="1.16.3.2"/>
    </reaction>
</comment>
<keyword evidence="6 8" id="KW-0408">Iron</keyword>
<evidence type="ECO:0000256" key="5">
    <source>
        <dbReference type="ARBA" id="ARBA00023002"/>
    </source>
</evidence>
<dbReference type="InterPro" id="IPR009078">
    <property type="entry name" value="Ferritin-like_SF"/>
</dbReference>
<dbReference type="PROSITE" id="PS50905">
    <property type="entry name" value="FERRITIN_LIKE"/>
    <property type="match status" value="1"/>
</dbReference>